<reference evidence="4" key="1">
    <citation type="submission" date="2021-02" db="EMBL/GenBank/DDBJ databases">
        <title>First Annotated Genome of the Yellow-green Alga Tribonema minus.</title>
        <authorList>
            <person name="Mahan K.M."/>
        </authorList>
    </citation>
    <scope>NUCLEOTIDE SEQUENCE</scope>
    <source>
        <strain evidence="4">UTEX B ZZ1240</strain>
    </source>
</reference>
<sequence>MEHVPREAACRGHDGGTGCIARLADAYDVKLVLCAATEWVNQQASLPWDDALRVCDAPVSVRDRLNLEKAQTVMLERAGDLEVAMNDEQVRKQLLELPETALVALLSDDRLAVAAESTVVTLTIKWAQQHKLATVPDAVACCIRLKHLNSGYLAGVAHFFPQWTANVVALLCVGKASPSAWQHVRQMKNSPHYTCRFERPKSSTRAAKFRVVVSLNDVAAAFGKAVEKRSAQRVLASGSLYFGGYRWHASADVAATLREARQNGMVLYVHQLTGANSPIAGYVTRKVVVTCIAKDQTDNKELSQQQGTADDLGWGWVNFFGVNFAAWDANAFERWADDAGNLNFDPQSPHPQQTPPPLAASADTDSEADDDGDEDESDSDEGSRPLRAARAPLLLTLPRRPRSPSPAECDGEGDNGEEDVDFSNVCTFDLDDSDEEERAPKRARTERLVGVAAEPAATPRQPPQSLVTENELRRAECLASVEERGDRTYTMHVTSALAFMEFYCPELSTYNFLAGNHRMFPVSQEDSRELGVEHTAAGNKTGVGKHRIDNRYTLSPAGRELVALGKLNRQVFRLLLHCAGGSGGSGANCRKNPGAKGQWCAAAAGDGSCAPGCTWRRGANHHCAVEVRVTATIAQVLKHTVQLQITGRHTADGVVPVPVDLQKLDLSLIFDDYIRNTCQAGAVCRSKAIRDALALVPQGARLTGRCHLGRIHYSNVVSYAARLTCSAVPGTFTAFDAVVRQHALSMATPLPNGVIALYYRAESGEKMQLVLSSEKALDALRDKSVQFVLSDTNWKAAPQKPAFSVIGCPVPLPVGGFRPLVASISNTEDGDSTFFMAEALQLAVPCCATCDHEWKEGWTDGTYRRWRSCAKDSVTPFRPTVGIDKSSTAQAGFRRAGWSISVCFFHSIKAMLKNLKEKLGSKKHWLIPFFDDAIRMVMRAQTAEVYKRALDALLATVESWGTRGYLGADPADFISYLKTAMGFEGTLWEGTQGDFRARDVEGLENTTNNVESHFLSVQKTIFYCNLNGTYARLAPLFLGVRADGEGRPVSYFDTFERAMAARAKEGKGRVKSVELQRLVNGRWLHATGKVQRRRHTGGHVGTRWYLVNKEVPNVAKSPLPAAVASGDGDGDGGGTAETLPDSFNVDTELNDILYEVEAAGIKAEDGHYVVGIVSEPGRSDVITCICPDFWRRGGTHSLCKHAVAAVAYEEEHAATGAAAKRRVVELQRKHIMDYFMITERNKPRAATDHELYDACRAGEWARVRAILEEGPRPRRSLGDRDDATTIATRYTLTLAAGVWCNVGFERVCDKVRAELDLPAATYVVRNGYAAQYEWTPKIRPKRDLCAGDIVFSVSTAADEVLIVDDASARDAQLLVADASAE</sequence>
<dbReference type="EMBL" id="JAFCMP010000514">
    <property type="protein sequence ID" value="KAG5178580.1"/>
    <property type="molecule type" value="Genomic_DNA"/>
</dbReference>
<dbReference type="PROSITE" id="PS50966">
    <property type="entry name" value="ZF_SWIM"/>
    <property type="match status" value="1"/>
</dbReference>
<evidence type="ECO:0000259" key="3">
    <source>
        <dbReference type="PROSITE" id="PS50966"/>
    </source>
</evidence>
<gene>
    <name evidence="4" type="ORF">JKP88DRAFT_261347</name>
</gene>
<keyword evidence="5" id="KW-1185">Reference proteome</keyword>
<evidence type="ECO:0000256" key="1">
    <source>
        <dbReference type="PROSITE-ProRule" id="PRU00325"/>
    </source>
</evidence>
<organism evidence="4 5">
    <name type="scientific">Tribonema minus</name>
    <dbReference type="NCBI Taxonomy" id="303371"/>
    <lineage>
        <taxon>Eukaryota</taxon>
        <taxon>Sar</taxon>
        <taxon>Stramenopiles</taxon>
        <taxon>Ochrophyta</taxon>
        <taxon>PX clade</taxon>
        <taxon>Xanthophyceae</taxon>
        <taxon>Tribonematales</taxon>
        <taxon>Tribonemataceae</taxon>
        <taxon>Tribonema</taxon>
    </lineage>
</organism>
<dbReference type="InterPro" id="IPR007527">
    <property type="entry name" value="Znf_SWIM"/>
</dbReference>
<feature type="region of interest" description="Disordered" evidence="2">
    <location>
        <begin position="340"/>
        <end position="423"/>
    </location>
</feature>
<dbReference type="Pfam" id="PF07707">
    <property type="entry name" value="BACK"/>
    <property type="match status" value="1"/>
</dbReference>
<keyword evidence="1" id="KW-0863">Zinc-finger</keyword>
<dbReference type="GO" id="GO:0008270">
    <property type="term" value="F:zinc ion binding"/>
    <property type="evidence" value="ECO:0007669"/>
    <property type="project" value="UniProtKB-KW"/>
</dbReference>
<feature type="compositionally biased region" description="Acidic residues" evidence="2">
    <location>
        <begin position="364"/>
        <end position="380"/>
    </location>
</feature>
<dbReference type="InterPro" id="IPR011705">
    <property type="entry name" value="BACK"/>
</dbReference>
<accession>A0A835YS27</accession>
<keyword evidence="1" id="KW-0479">Metal-binding</keyword>
<evidence type="ECO:0000313" key="5">
    <source>
        <dbReference type="Proteomes" id="UP000664859"/>
    </source>
</evidence>
<feature type="compositionally biased region" description="Low complexity" evidence="2">
    <location>
        <begin position="385"/>
        <end position="398"/>
    </location>
</feature>
<protein>
    <recommendedName>
        <fullName evidence="3">SWIM-type domain-containing protein</fullName>
    </recommendedName>
</protein>
<name>A0A835YS27_9STRA</name>
<feature type="domain" description="SWIM-type" evidence="3">
    <location>
        <begin position="1168"/>
        <end position="1210"/>
    </location>
</feature>
<feature type="compositionally biased region" description="Pro residues" evidence="2">
    <location>
        <begin position="348"/>
        <end position="358"/>
    </location>
</feature>
<proteinExistence type="predicted"/>
<dbReference type="Proteomes" id="UP000664859">
    <property type="component" value="Unassembled WGS sequence"/>
</dbReference>
<evidence type="ECO:0000313" key="4">
    <source>
        <dbReference type="EMBL" id="KAG5178580.1"/>
    </source>
</evidence>
<dbReference type="Gene3D" id="1.25.40.420">
    <property type="match status" value="1"/>
</dbReference>
<keyword evidence="1" id="KW-0862">Zinc</keyword>
<comment type="caution">
    <text evidence="4">The sequence shown here is derived from an EMBL/GenBank/DDBJ whole genome shotgun (WGS) entry which is preliminary data.</text>
</comment>
<evidence type="ECO:0000256" key="2">
    <source>
        <dbReference type="SAM" id="MobiDB-lite"/>
    </source>
</evidence>
<feature type="compositionally biased region" description="Acidic residues" evidence="2">
    <location>
        <begin position="409"/>
        <end position="421"/>
    </location>
</feature>